<protein>
    <recommendedName>
        <fullName evidence="8">CLAVATA3/ESR (CLE)-related protein 13</fullName>
    </recommendedName>
</protein>
<evidence type="ECO:0000313" key="7">
    <source>
        <dbReference type="Proteomes" id="UP001229421"/>
    </source>
</evidence>
<comment type="caution">
    <text evidence="6">The sequence shown here is derived from an EMBL/GenBank/DDBJ whole genome shotgun (WGS) entry which is preliminary data.</text>
</comment>
<name>A0AAD8KGI4_TARER</name>
<dbReference type="Proteomes" id="UP001229421">
    <property type="component" value="Unassembled WGS sequence"/>
</dbReference>
<evidence type="ECO:0008006" key="8">
    <source>
        <dbReference type="Google" id="ProtNLM"/>
    </source>
</evidence>
<feature type="region of interest" description="Disordered" evidence="5">
    <location>
        <begin position="84"/>
        <end position="103"/>
    </location>
</feature>
<evidence type="ECO:0000256" key="5">
    <source>
        <dbReference type="SAM" id="MobiDB-lite"/>
    </source>
</evidence>
<feature type="compositionally biased region" description="Basic residues" evidence="5">
    <location>
        <begin position="85"/>
        <end position="96"/>
    </location>
</feature>
<proteinExistence type="inferred from homology"/>
<keyword evidence="2" id="KW-0217">Developmental protein</keyword>
<sequence>MVARDTRSLTTLTALISLLILLLWYSTTTTTFILSKPPPTTTANTIVKEEQQDRRYGSLSTRRTLTNKKTLTLSTKFDFTPFIHSHQHHHHHHRHQRPLEGSEIDTRYGVEARLVPTGPNPLHH</sequence>
<dbReference type="EMBL" id="JAUHHV010000006">
    <property type="protein sequence ID" value="KAK1422274.1"/>
    <property type="molecule type" value="Genomic_DNA"/>
</dbReference>
<dbReference type="PANTHER" id="PTHR34359">
    <property type="entry name" value="CLAVATA3/ESR (CLE)-RELATED PROTEIN 10"/>
    <property type="match status" value="1"/>
</dbReference>
<reference evidence="6" key="1">
    <citation type="journal article" date="2023" name="bioRxiv">
        <title>Improved chromosome-level genome assembly for marigold (Tagetes erecta).</title>
        <authorList>
            <person name="Jiang F."/>
            <person name="Yuan L."/>
            <person name="Wang S."/>
            <person name="Wang H."/>
            <person name="Xu D."/>
            <person name="Wang A."/>
            <person name="Fan W."/>
        </authorList>
    </citation>
    <scope>NUCLEOTIDE SEQUENCE</scope>
    <source>
        <strain evidence="6">WSJ</strain>
        <tissue evidence="6">Leaf</tissue>
    </source>
</reference>
<evidence type="ECO:0000256" key="2">
    <source>
        <dbReference type="ARBA" id="ARBA00022473"/>
    </source>
</evidence>
<evidence type="ECO:0000256" key="1">
    <source>
        <dbReference type="ARBA" id="ARBA00005416"/>
    </source>
</evidence>
<dbReference type="AlphaFoldDB" id="A0AAD8KGI4"/>
<accession>A0AAD8KGI4</accession>
<evidence type="ECO:0000256" key="3">
    <source>
        <dbReference type="ARBA" id="ARBA00022782"/>
    </source>
</evidence>
<evidence type="ECO:0000256" key="4">
    <source>
        <dbReference type="ARBA" id="ARBA00023278"/>
    </source>
</evidence>
<gene>
    <name evidence="6" type="ORF">QVD17_25268</name>
</gene>
<organism evidence="6 7">
    <name type="scientific">Tagetes erecta</name>
    <name type="common">African marigold</name>
    <dbReference type="NCBI Taxonomy" id="13708"/>
    <lineage>
        <taxon>Eukaryota</taxon>
        <taxon>Viridiplantae</taxon>
        <taxon>Streptophyta</taxon>
        <taxon>Embryophyta</taxon>
        <taxon>Tracheophyta</taxon>
        <taxon>Spermatophyta</taxon>
        <taxon>Magnoliopsida</taxon>
        <taxon>eudicotyledons</taxon>
        <taxon>Gunneridae</taxon>
        <taxon>Pentapetalae</taxon>
        <taxon>asterids</taxon>
        <taxon>campanulids</taxon>
        <taxon>Asterales</taxon>
        <taxon>Asteraceae</taxon>
        <taxon>Asteroideae</taxon>
        <taxon>Heliantheae alliance</taxon>
        <taxon>Tageteae</taxon>
        <taxon>Tagetes</taxon>
    </lineage>
</organism>
<dbReference type="GO" id="GO:0030154">
    <property type="term" value="P:cell differentiation"/>
    <property type="evidence" value="ECO:0007669"/>
    <property type="project" value="UniProtKB-KW"/>
</dbReference>
<dbReference type="InterPro" id="IPR039618">
    <property type="entry name" value="CLE9-13"/>
</dbReference>
<evidence type="ECO:0000313" key="6">
    <source>
        <dbReference type="EMBL" id="KAK1422274.1"/>
    </source>
</evidence>
<dbReference type="PANTHER" id="PTHR34359:SF24">
    <property type="entry name" value="INACTIVE PROTEIN FON2 SPARE1"/>
    <property type="match status" value="1"/>
</dbReference>
<comment type="similarity">
    <text evidence="1">Belongs to the CLV3/ESR signal peptide family.</text>
</comment>
<keyword evidence="4" id="KW-0379">Hydroxylation</keyword>
<keyword evidence="3" id="KW-0221">Differentiation</keyword>
<keyword evidence="7" id="KW-1185">Reference proteome</keyword>